<keyword evidence="4" id="KW-1185">Reference proteome</keyword>
<accession>A0A2P8GK14</accession>
<reference evidence="3 4" key="1">
    <citation type="submission" date="2018-03" db="EMBL/GenBank/DDBJ databases">
        <title>Genomic Encyclopedia of Type Strains, Phase III (KMG-III): the genomes of soil and plant-associated and newly described type strains.</title>
        <authorList>
            <person name="Whitman W."/>
        </authorList>
    </citation>
    <scope>NUCLEOTIDE SEQUENCE [LARGE SCALE GENOMIC DNA]</scope>
    <source>
        <strain evidence="3 4">CGMCC 1.12259</strain>
    </source>
</reference>
<dbReference type="EMBL" id="PYAT01000009">
    <property type="protein sequence ID" value="PSL34290.1"/>
    <property type="molecule type" value="Genomic_DNA"/>
</dbReference>
<evidence type="ECO:0000313" key="3">
    <source>
        <dbReference type="EMBL" id="PSL34290.1"/>
    </source>
</evidence>
<name>A0A2P8GK14_9BACL</name>
<gene>
    <name evidence="3" type="ORF">B0H99_10916</name>
</gene>
<sequence>MGKKPSITVGGLQFNWDLDKGKFQFEGQDSVLFWTSTAMKMFFDSVEEISGEEAAGVVLETTGFRQGLVVGEYFADKKDVDVATAAGLITNTYASAGWGLAEICDLNTEVGTLEVHLSNSWEHKINVAQGKKVGGNFLPAHYAGIFTKLLGRNIWYKVVHHQIEGYNETRIQYFPSEENVERNIHRLARSKEAEQIRQLENLVEEKTAELSELIKEISSPIIPVLEDIVVVPLLGTYDENRAEELLVKTLQNLPTHKAKYLVLDLTGLNNRFTEHAASLIDKLGATASLIGTSTILVGISPQMSMVIAESGINLSKFNCFQTLQHGIHYALAQNGRSII</sequence>
<dbReference type="Proteomes" id="UP000242682">
    <property type="component" value="Unassembled WGS sequence"/>
</dbReference>
<proteinExistence type="predicted"/>
<dbReference type="InterPro" id="IPR002645">
    <property type="entry name" value="STAS_dom"/>
</dbReference>
<dbReference type="RefSeq" id="WP_106533939.1">
    <property type="nucleotide sequence ID" value="NZ_PYAT01000009.1"/>
</dbReference>
<dbReference type="AlphaFoldDB" id="A0A2P8GK14"/>
<organism evidence="3 4">
    <name type="scientific">Planomicrobium soli</name>
    <dbReference type="NCBI Taxonomy" id="1176648"/>
    <lineage>
        <taxon>Bacteria</taxon>
        <taxon>Bacillati</taxon>
        <taxon>Bacillota</taxon>
        <taxon>Bacilli</taxon>
        <taxon>Bacillales</taxon>
        <taxon>Caryophanaceae</taxon>
        <taxon>Planomicrobium</taxon>
    </lineage>
</organism>
<keyword evidence="1" id="KW-0175">Coiled coil</keyword>
<dbReference type="OrthoDB" id="2717092at2"/>
<protein>
    <submittedName>
        <fullName evidence="3">Anti-anti-sigma regulatory factor</fullName>
    </submittedName>
</protein>
<dbReference type="PANTHER" id="PTHR33745">
    <property type="entry name" value="RSBT ANTAGONIST PROTEIN RSBS-RELATED"/>
    <property type="match status" value="1"/>
</dbReference>
<feature type="coiled-coil region" evidence="1">
    <location>
        <begin position="189"/>
        <end position="216"/>
    </location>
</feature>
<dbReference type="InterPro" id="IPR036513">
    <property type="entry name" value="STAS_dom_sf"/>
</dbReference>
<dbReference type="PROSITE" id="PS50801">
    <property type="entry name" value="STAS"/>
    <property type="match status" value="1"/>
</dbReference>
<dbReference type="SUPFAM" id="SSF52091">
    <property type="entry name" value="SpoIIaa-like"/>
    <property type="match status" value="1"/>
</dbReference>
<evidence type="ECO:0000259" key="2">
    <source>
        <dbReference type="PROSITE" id="PS50801"/>
    </source>
</evidence>
<evidence type="ECO:0000256" key="1">
    <source>
        <dbReference type="SAM" id="Coils"/>
    </source>
</evidence>
<dbReference type="CDD" id="cd07041">
    <property type="entry name" value="STAS_RsbR_RsbS_like"/>
    <property type="match status" value="1"/>
</dbReference>
<feature type="domain" description="STAS" evidence="2">
    <location>
        <begin position="218"/>
        <end position="330"/>
    </location>
</feature>
<dbReference type="InterPro" id="IPR051932">
    <property type="entry name" value="Bact_StressResp_Reg"/>
</dbReference>
<evidence type="ECO:0000313" key="4">
    <source>
        <dbReference type="Proteomes" id="UP000242682"/>
    </source>
</evidence>
<comment type="caution">
    <text evidence="3">The sequence shown here is derived from an EMBL/GenBank/DDBJ whole genome shotgun (WGS) entry which is preliminary data.</text>
</comment>
<dbReference type="Gene3D" id="3.30.750.24">
    <property type="entry name" value="STAS domain"/>
    <property type="match status" value="1"/>
</dbReference>